<dbReference type="Pfam" id="PF03061">
    <property type="entry name" value="4HBT"/>
    <property type="match status" value="1"/>
</dbReference>
<evidence type="ECO:0000313" key="4">
    <source>
        <dbReference type="EMBL" id="PZQ78111.1"/>
    </source>
</evidence>
<comment type="caution">
    <text evidence="4">The sequence shown here is derived from an EMBL/GenBank/DDBJ whole genome shotgun (WGS) entry which is preliminary data.</text>
</comment>
<dbReference type="PANTHER" id="PTHR21660:SF1">
    <property type="entry name" value="ACYL-COENZYME A THIOESTERASE 13"/>
    <property type="match status" value="1"/>
</dbReference>
<dbReference type="InterPro" id="IPR006683">
    <property type="entry name" value="Thioestr_dom"/>
</dbReference>
<dbReference type="AlphaFoldDB" id="A0A2W5QHR4"/>
<dbReference type="PANTHER" id="PTHR21660">
    <property type="entry name" value="THIOESTERASE SUPERFAMILY MEMBER-RELATED"/>
    <property type="match status" value="1"/>
</dbReference>
<evidence type="ECO:0000259" key="3">
    <source>
        <dbReference type="Pfam" id="PF03061"/>
    </source>
</evidence>
<protein>
    <submittedName>
        <fullName evidence="4">PaaI family thioesterase</fullName>
    </submittedName>
</protein>
<dbReference type="SUPFAM" id="SSF54637">
    <property type="entry name" value="Thioesterase/thiol ester dehydrase-isomerase"/>
    <property type="match status" value="1"/>
</dbReference>
<dbReference type="GO" id="GO:0047617">
    <property type="term" value="F:fatty acyl-CoA hydrolase activity"/>
    <property type="evidence" value="ECO:0007669"/>
    <property type="project" value="InterPro"/>
</dbReference>
<proteinExistence type="inferred from homology"/>
<dbReference type="InterPro" id="IPR029069">
    <property type="entry name" value="HotDog_dom_sf"/>
</dbReference>
<gene>
    <name evidence="4" type="ORF">DI563_01410</name>
</gene>
<sequence>MDERLSARSAPFLRTLGVRDLEVGDGEASVCLDFDPQRHANGMGIAHGGVVCTLLDIVMGYAAFAWPGRPGPIVTVNQNIAFLGAMRGHVHARGHVVRGGRSMVFCSGEILDHNGALIASGQGVFKKLKVE</sequence>
<dbReference type="Gene3D" id="3.10.129.10">
    <property type="entry name" value="Hotdog Thioesterase"/>
    <property type="match status" value="1"/>
</dbReference>
<feature type="domain" description="Thioesterase" evidence="3">
    <location>
        <begin position="43"/>
        <end position="118"/>
    </location>
</feature>
<dbReference type="EMBL" id="QFPP01000005">
    <property type="protein sequence ID" value="PZQ78111.1"/>
    <property type="molecule type" value="Genomic_DNA"/>
</dbReference>
<dbReference type="Proteomes" id="UP000249135">
    <property type="component" value="Unassembled WGS sequence"/>
</dbReference>
<keyword evidence="2" id="KW-0378">Hydrolase</keyword>
<dbReference type="NCBIfam" id="TIGR00369">
    <property type="entry name" value="unchar_dom_1"/>
    <property type="match status" value="1"/>
</dbReference>
<name>A0A2W5QHR4_VARPD</name>
<dbReference type="CDD" id="cd03443">
    <property type="entry name" value="PaaI_thioesterase"/>
    <property type="match status" value="1"/>
</dbReference>
<dbReference type="InterPro" id="IPR039298">
    <property type="entry name" value="ACOT13"/>
</dbReference>
<comment type="similarity">
    <text evidence="1">Belongs to the thioesterase PaaI family.</text>
</comment>
<evidence type="ECO:0000256" key="2">
    <source>
        <dbReference type="ARBA" id="ARBA00022801"/>
    </source>
</evidence>
<evidence type="ECO:0000256" key="1">
    <source>
        <dbReference type="ARBA" id="ARBA00008324"/>
    </source>
</evidence>
<reference evidence="4 5" key="1">
    <citation type="submission" date="2017-08" db="EMBL/GenBank/DDBJ databases">
        <title>Infants hospitalized years apart are colonized by the same room-sourced microbial strains.</title>
        <authorList>
            <person name="Brooks B."/>
            <person name="Olm M.R."/>
            <person name="Firek B.A."/>
            <person name="Baker R."/>
            <person name="Thomas B.C."/>
            <person name="Morowitz M.J."/>
            <person name="Banfield J.F."/>
        </authorList>
    </citation>
    <scope>NUCLEOTIDE SEQUENCE [LARGE SCALE GENOMIC DNA]</scope>
    <source>
        <strain evidence="4">S2_005_003_R2_41</strain>
    </source>
</reference>
<dbReference type="InterPro" id="IPR003736">
    <property type="entry name" value="PAAI_dom"/>
</dbReference>
<evidence type="ECO:0000313" key="5">
    <source>
        <dbReference type="Proteomes" id="UP000249135"/>
    </source>
</evidence>
<accession>A0A2W5QHR4</accession>
<organism evidence="4 5">
    <name type="scientific">Variovorax paradoxus</name>
    <dbReference type="NCBI Taxonomy" id="34073"/>
    <lineage>
        <taxon>Bacteria</taxon>
        <taxon>Pseudomonadati</taxon>
        <taxon>Pseudomonadota</taxon>
        <taxon>Betaproteobacteria</taxon>
        <taxon>Burkholderiales</taxon>
        <taxon>Comamonadaceae</taxon>
        <taxon>Variovorax</taxon>
    </lineage>
</organism>